<comment type="subcellular location">
    <subcellularLocation>
        <location evidence="6">Cytoplasm</location>
    </subcellularLocation>
</comment>
<feature type="region of interest" description="Disordered" evidence="8">
    <location>
        <begin position="67"/>
        <end position="92"/>
    </location>
</feature>
<dbReference type="InterPro" id="IPR012677">
    <property type="entry name" value="Nucleotide-bd_a/b_plait_sf"/>
</dbReference>
<dbReference type="EMBL" id="JAIHNG010000049">
    <property type="protein sequence ID" value="KAI5964007.1"/>
    <property type="molecule type" value="Genomic_DNA"/>
</dbReference>
<dbReference type="InterPro" id="IPR017334">
    <property type="entry name" value="eIF3_g"/>
</dbReference>
<dbReference type="PIRSF" id="PIRSF037949">
    <property type="entry name" value="Transl_init_eIF-3_RNA-bind"/>
    <property type="match status" value="1"/>
</dbReference>
<dbReference type="PROSITE" id="PS50102">
    <property type="entry name" value="RRM"/>
    <property type="match status" value="1"/>
</dbReference>
<dbReference type="InterPro" id="IPR024675">
    <property type="entry name" value="eIF3g_N"/>
</dbReference>
<dbReference type="HAMAP" id="MF_03006">
    <property type="entry name" value="eIF3g"/>
    <property type="match status" value="1"/>
</dbReference>
<sequence>MSTGIIESWADAGDEFSAPPDIINNSDGTKTVITFRTNQDGKKVKVTQRIKEVVVQEKVHPLIAKRKNWRKFGKEKNKPPGPDTSTTQLGEKVELKLGLSWKQAEKKEEEDKQQERAQAVSIQSIKCRVCGGDHYTSKCPFKDTLGAAAGITPSGTTPEPGQEGTDAGIGGDGSGAGAGTPGGGRYVPRHLRADANGNLPSREARDDSTTLKVSQLNSFVDEDMLRNELFARFGPLERVVIVRNRETGESRGFAYVSFATEEIAQKALDLLDGKGYHSLILRLEWSKKKKPT</sequence>
<dbReference type="Gene3D" id="3.30.70.330">
    <property type="match status" value="1"/>
</dbReference>
<feature type="region of interest" description="Disordered" evidence="8">
    <location>
        <begin position="150"/>
        <end position="208"/>
    </location>
</feature>
<comment type="caution">
    <text evidence="10">The sequence shown here is derived from an EMBL/GenBank/DDBJ whole genome shotgun (WGS) entry which is preliminary data.</text>
</comment>
<comment type="subunit">
    <text evidence="6">Component of the eukaryotic translation initiation factor 3 (eIF-3) complex.</text>
</comment>
<feature type="domain" description="RRM" evidence="9">
    <location>
        <begin position="209"/>
        <end position="288"/>
    </location>
</feature>
<keyword evidence="3" id="KW-0597">Phosphoprotein</keyword>
<dbReference type="Pfam" id="PF00076">
    <property type="entry name" value="RRM_1"/>
    <property type="match status" value="1"/>
</dbReference>
<evidence type="ECO:0000256" key="6">
    <source>
        <dbReference type="HAMAP-Rule" id="MF_03006"/>
    </source>
</evidence>
<organism evidence="10 11">
    <name type="scientific">Candida theae</name>
    <dbReference type="NCBI Taxonomy" id="1198502"/>
    <lineage>
        <taxon>Eukaryota</taxon>
        <taxon>Fungi</taxon>
        <taxon>Dikarya</taxon>
        <taxon>Ascomycota</taxon>
        <taxon>Saccharomycotina</taxon>
        <taxon>Pichiomycetes</taxon>
        <taxon>Debaryomycetaceae</taxon>
        <taxon>Candida/Lodderomyces clade</taxon>
        <taxon>Candida</taxon>
    </lineage>
</organism>
<comment type="similarity">
    <text evidence="6">Belongs to the eIF-3 subunit G family.</text>
</comment>
<gene>
    <name evidence="6" type="primary">TIF35</name>
    <name evidence="10" type="ORF">KGF57_001118</name>
</gene>
<dbReference type="GO" id="GO:0003723">
    <property type="term" value="F:RNA binding"/>
    <property type="evidence" value="ECO:0007669"/>
    <property type="project" value="UniProtKB-UniRule"/>
</dbReference>
<dbReference type="SUPFAM" id="SSF54928">
    <property type="entry name" value="RNA-binding domain, RBD"/>
    <property type="match status" value="1"/>
</dbReference>
<evidence type="ECO:0000256" key="3">
    <source>
        <dbReference type="ARBA" id="ARBA00022553"/>
    </source>
</evidence>
<keyword evidence="4 7" id="KW-0694">RNA-binding</keyword>
<evidence type="ECO:0000256" key="8">
    <source>
        <dbReference type="SAM" id="MobiDB-lite"/>
    </source>
</evidence>
<accession>A0AAD5BHN1</accession>
<dbReference type="InterPro" id="IPR034240">
    <property type="entry name" value="eIF3G_RRM"/>
</dbReference>
<protein>
    <recommendedName>
        <fullName evidence="6">Eukaryotic translation initiation factor 3 subunit G</fullName>
        <shortName evidence="6">eIF3g</shortName>
    </recommendedName>
    <alternativeName>
        <fullName evidence="6">Eukaryotic translation initiation factor 3 RNA-binding subunit</fullName>
        <shortName evidence="6">eIF-3 RNA-binding subunit</shortName>
    </alternativeName>
    <alternativeName>
        <fullName evidence="6">Translation initiation factor eIF3 p33 subunit homolog</fullName>
        <shortName evidence="6">eIF3 p33 homolog</shortName>
    </alternativeName>
</protein>
<evidence type="ECO:0000256" key="5">
    <source>
        <dbReference type="ARBA" id="ARBA00022917"/>
    </source>
</evidence>
<dbReference type="GO" id="GO:0016282">
    <property type="term" value="C:eukaryotic 43S preinitiation complex"/>
    <property type="evidence" value="ECO:0007669"/>
    <property type="project" value="UniProtKB-UniRule"/>
</dbReference>
<evidence type="ECO:0000313" key="11">
    <source>
        <dbReference type="Proteomes" id="UP001204833"/>
    </source>
</evidence>
<dbReference type="SMART" id="SM00360">
    <property type="entry name" value="RRM"/>
    <property type="match status" value="1"/>
</dbReference>
<dbReference type="CDD" id="cd12408">
    <property type="entry name" value="RRM_eIF3G_like"/>
    <property type="match status" value="1"/>
</dbReference>
<dbReference type="InterPro" id="IPR000504">
    <property type="entry name" value="RRM_dom"/>
</dbReference>
<comment type="function">
    <text evidence="6">RNA-binding component of the eukaryotic translation initiation factor 3 (eIF-3) complex, which is involved in protein synthesis of a specialized repertoire of mRNAs and, together with other initiation factors, stimulates binding of mRNA and methionyl-tRNAi to the 40S ribosome. The eIF-3 complex specifically targets and initiates translation of a subset of mRNAs involved in cell proliferation. This subunit can bind 18S rRNA.</text>
</comment>
<reference evidence="10 11" key="1">
    <citation type="journal article" date="2022" name="DNA Res.">
        <title>Genome analysis of five recently described species of the CUG-Ser clade uncovers Candida theae as a new hybrid lineage with pathogenic potential in the Candida parapsilosis species complex.</title>
        <authorList>
            <person name="Mixao V."/>
            <person name="Del Olmo V."/>
            <person name="Hegedusova E."/>
            <person name="Saus E."/>
            <person name="Pryszcz L."/>
            <person name="Cillingova A."/>
            <person name="Nosek J."/>
            <person name="Gabaldon T."/>
        </authorList>
    </citation>
    <scope>NUCLEOTIDE SEQUENCE [LARGE SCALE GENOMIC DNA]</scope>
    <source>
        <strain evidence="10 11">CBS 12239</strain>
    </source>
</reference>
<dbReference type="PANTHER" id="PTHR10352">
    <property type="entry name" value="EUKARYOTIC TRANSLATION INITIATION FACTOR 3 SUBUNIT G"/>
    <property type="match status" value="1"/>
</dbReference>
<dbReference type="GO" id="GO:0033290">
    <property type="term" value="C:eukaryotic 48S preinitiation complex"/>
    <property type="evidence" value="ECO:0007669"/>
    <property type="project" value="UniProtKB-UniRule"/>
</dbReference>
<dbReference type="Proteomes" id="UP001204833">
    <property type="component" value="Unassembled WGS sequence"/>
</dbReference>
<dbReference type="InterPro" id="IPR035979">
    <property type="entry name" value="RBD_domain_sf"/>
</dbReference>
<evidence type="ECO:0000256" key="2">
    <source>
        <dbReference type="ARBA" id="ARBA00022540"/>
    </source>
</evidence>
<evidence type="ECO:0000313" key="10">
    <source>
        <dbReference type="EMBL" id="KAI5964007.1"/>
    </source>
</evidence>
<name>A0AAD5BHN1_9ASCO</name>
<dbReference type="GO" id="GO:0003743">
    <property type="term" value="F:translation initiation factor activity"/>
    <property type="evidence" value="ECO:0007669"/>
    <property type="project" value="UniProtKB-UniRule"/>
</dbReference>
<dbReference type="GO" id="GO:0005852">
    <property type="term" value="C:eukaryotic translation initiation factor 3 complex"/>
    <property type="evidence" value="ECO:0007669"/>
    <property type="project" value="UniProtKB-UniRule"/>
</dbReference>
<dbReference type="GO" id="GO:0001732">
    <property type="term" value="P:formation of cytoplasmic translation initiation complex"/>
    <property type="evidence" value="ECO:0007669"/>
    <property type="project" value="UniProtKB-UniRule"/>
</dbReference>
<evidence type="ECO:0000259" key="9">
    <source>
        <dbReference type="PROSITE" id="PS50102"/>
    </source>
</evidence>
<keyword evidence="5 6" id="KW-0648">Protein biosynthesis</keyword>
<evidence type="ECO:0000256" key="4">
    <source>
        <dbReference type="ARBA" id="ARBA00022884"/>
    </source>
</evidence>
<feature type="compositionally biased region" description="Gly residues" evidence="8">
    <location>
        <begin position="167"/>
        <end position="185"/>
    </location>
</feature>
<proteinExistence type="inferred from homology"/>
<keyword evidence="1 6" id="KW-0963">Cytoplasm</keyword>
<dbReference type="Pfam" id="PF12353">
    <property type="entry name" value="eIF3g"/>
    <property type="match status" value="1"/>
</dbReference>
<dbReference type="CDD" id="cd12933">
    <property type="entry name" value="eIF3G"/>
    <property type="match status" value="1"/>
</dbReference>
<keyword evidence="2 6" id="KW-0396">Initiation factor</keyword>
<evidence type="ECO:0000256" key="1">
    <source>
        <dbReference type="ARBA" id="ARBA00022490"/>
    </source>
</evidence>
<dbReference type="AlphaFoldDB" id="A0AAD5BHN1"/>
<keyword evidence="11" id="KW-1185">Reference proteome</keyword>
<evidence type="ECO:0000256" key="7">
    <source>
        <dbReference type="PROSITE-ProRule" id="PRU00176"/>
    </source>
</evidence>